<protein>
    <submittedName>
        <fullName evidence="1">Uncharacterized protein</fullName>
    </submittedName>
</protein>
<organism evidence="1 2">
    <name type="scientific">Paenibacillus prosopidis</name>
    <dbReference type="NCBI Taxonomy" id="630520"/>
    <lineage>
        <taxon>Bacteria</taxon>
        <taxon>Bacillati</taxon>
        <taxon>Bacillota</taxon>
        <taxon>Bacilli</taxon>
        <taxon>Bacillales</taxon>
        <taxon>Paenibacillaceae</taxon>
        <taxon>Paenibacillus</taxon>
    </lineage>
</organism>
<dbReference type="EMBL" id="QPJD01000008">
    <property type="protein sequence ID" value="RCW47409.1"/>
    <property type="molecule type" value="Genomic_DNA"/>
</dbReference>
<gene>
    <name evidence="1" type="ORF">DFP97_10822</name>
</gene>
<name>A0A368VZM2_9BACL</name>
<sequence>MKMELMEIKTLIAEGYERTAKVFIPGKNKSLWCHFIQHDEYIEAGKESAKLKKGDRIGGKFSIQLVTIFTLLDNAETPGFTQPINESPHIVAAGEVKEIIDEYSCLCDFGWLGEAVPVEFEDSVTIKPGTKIKVRGSLELELD</sequence>
<dbReference type="AlphaFoldDB" id="A0A368VZM2"/>
<reference evidence="1 2" key="1">
    <citation type="submission" date="2018-07" db="EMBL/GenBank/DDBJ databases">
        <title>Genomic Encyclopedia of Type Strains, Phase III (KMG-III): the genomes of soil and plant-associated and newly described type strains.</title>
        <authorList>
            <person name="Whitman W."/>
        </authorList>
    </citation>
    <scope>NUCLEOTIDE SEQUENCE [LARGE SCALE GENOMIC DNA]</scope>
    <source>
        <strain evidence="1 2">CECT 7506</strain>
    </source>
</reference>
<evidence type="ECO:0000313" key="2">
    <source>
        <dbReference type="Proteomes" id="UP000252415"/>
    </source>
</evidence>
<evidence type="ECO:0000313" key="1">
    <source>
        <dbReference type="EMBL" id="RCW47409.1"/>
    </source>
</evidence>
<proteinExistence type="predicted"/>
<accession>A0A368VZM2</accession>
<dbReference type="RefSeq" id="WP_147275054.1">
    <property type="nucleotide sequence ID" value="NZ_QPJD01000008.1"/>
</dbReference>
<comment type="caution">
    <text evidence="1">The sequence shown here is derived from an EMBL/GenBank/DDBJ whole genome shotgun (WGS) entry which is preliminary data.</text>
</comment>
<dbReference type="Proteomes" id="UP000252415">
    <property type="component" value="Unassembled WGS sequence"/>
</dbReference>
<dbReference type="OrthoDB" id="2662456at2"/>
<keyword evidence="2" id="KW-1185">Reference proteome</keyword>